<name>A0A6G1LFX7_9PEZI</name>
<dbReference type="AlphaFoldDB" id="A0A6G1LFX7"/>
<sequence length="588" mass="64698">MDILSGSNVGAQDEYDLPYEMLNDIFFHDSIAYGLKESINQDTAMPDLPSDQQDFSSDALPSSIYDYYPGDMPYGMSDQIPSSSTPPTSPDEAPEVPAAPHVANNETGSQCASSSPSRHGRFKLEIVDGLAHVKVEHHYATQSSCISPTPAPVSHGQDSFARNENYETDRGTSALRNGLQYHAECEEGRATVKGSGQQDFGAKAKRAWRSDARVRHITRQNACGFDIDEPSPQKLPFAMDEINKIEEAYGGRYTADLLTAYQIKHFPYPSSWPILLHSSSLKANYIDEQGYPGLPKEQDLYALGSGVHQGLPYTFVPKDIGDLRKEDLAAKDVGYFYIMKIHFTSEGESLDFIIRIGTAEDIGPVKRVFPKPGQDAHFPSMQPANQDASNMNDDSEYERSIPGGQERAEDGHIEGILDQTNQPEAQGEIDHEGEGEDEEMEYDSEGESIPIDEEERDAANNDTTVTNSSNNATPAQLIAVASAPSKPQIAGPATTASAPAVQNQSASVMVHLDCPYPRCARPRVTRSKNRRTDIVTHMVNAHGLVIPQHLRTRGGHAHHRRQRVDQQNGVIRAFFAARNLTPTNNVLY</sequence>
<evidence type="ECO:0000256" key="1">
    <source>
        <dbReference type="SAM" id="MobiDB-lite"/>
    </source>
</evidence>
<feature type="compositionally biased region" description="Basic and acidic residues" evidence="1">
    <location>
        <begin position="406"/>
        <end position="415"/>
    </location>
</feature>
<feature type="region of interest" description="Disordered" evidence="1">
    <location>
        <begin position="365"/>
        <end position="446"/>
    </location>
</feature>
<evidence type="ECO:0000313" key="3">
    <source>
        <dbReference type="Proteomes" id="UP000799436"/>
    </source>
</evidence>
<dbReference type="EMBL" id="ML995819">
    <property type="protein sequence ID" value="KAF2771502.1"/>
    <property type="molecule type" value="Genomic_DNA"/>
</dbReference>
<accession>A0A6G1LFX7</accession>
<evidence type="ECO:0000313" key="2">
    <source>
        <dbReference type="EMBL" id="KAF2771502.1"/>
    </source>
</evidence>
<dbReference type="OrthoDB" id="3934092at2759"/>
<feature type="region of interest" description="Disordered" evidence="1">
    <location>
        <begin position="75"/>
        <end position="118"/>
    </location>
</feature>
<feature type="compositionally biased region" description="Polar residues" evidence="1">
    <location>
        <begin position="104"/>
        <end position="117"/>
    </location>
</feature>
<organism evidence="2 3">
    <name type="scientific">Teratosphaeria nubilosa</name>
    <dbReference type="NCBI Taxonomy" id="161662"/>
    <lineage>
        <taxon>Eukaryota</taxon>
        <taxon>Fungi</taxon>
        <taxon>Dikarya</taxon>
        <taxon>Ascomycota</taxon>
        <taxon>Pezizomycotina</taxon>
        <taxon>Dothideomycetes</taxon>
        <taxon>Dothideomycetidae</taxon>
        <taxon>Mycosphaerellales</taxon>
        <taxon>Teratosphaeriaceae</taxon>
        <taxon>Teratosphaeria</taxon>
    </lineage>
</organism>
<keyword evidence="3" id="KW-1185">Reference proteome</keyword>
<feature type="compositionally biased region" description="Polar residues" evidence="1">
    <location>
        <begin position="50"/>
        <end position="60"/>
    </location>
</feature>
<dbReference type="Proteomes" id="UP000799436">
    <property type="component" value="Unassembled WGS sequence"/>
</dbReference>
<gene>
    <name evidence="2" type="ORF">EJ03DRAFT_334795</name>
</gene>
<feature type="compositionally biased region" description="Acidic residues" evidence="1">
    <location>
        <begin position="431"/>
        <end position="446"/>
    </location>
</feature>
<protein>
    <submittedName>
        <fullName evidence="2">Uncharacterized protein</fullName>
    </submittedName>
</protein>
<feature type="compositionally biased region" description="Polar residues" evidence="1">
    <location>
        <begin position="382"/>
        <end position="392"/>
    </location>
</feature>
<feature type="region of interest" description="Disordered" evidence="1">
    <location>
        <begin position="43"/>
        <end position="62"/>
    </location>
</feature>
<reference evidence="2" key="1">
    <citation type="journal article" date="2020" name="Stud. Mycol.">
        <title>101 Dothideomycetes genomes: a test case for predicting lifestyles and emergence of pathogens.</title>
        <authorList>
            <person name="Haridas S."/>
            <person name="Albert R."/>
            <person name="Binder M."/>
            <person name="Bloem J."/>
            <person name="Labutti K."/>
            <person name="Salamov A."/>
            <person name="Andreopoulos B."/>
            <person name="Baker S."/>
            <person name="Barry K."/>
            <person name="Bills G."/>
            <person name="Bluhm B."/>
            <person name="Cannon C."/>
            <person name="Castanera R."/>
            <person name="Culley D."/>
            <person name="Daum C."/>
            <person name="Ezra D."/>
            <person name="Gonzalez J."/>
            <person name="Henrissat B."/>
            <person name="Kuo A."/>
            <person name="Liang C."/>
            <person name="Lipzen A."/>
            <person name="Lutzoni F."/>
            <person name="Magnuson J."/>
            <person name="Mondo S."/>
            <person name="Nolan M."/>
            <person name="Ohm R."/>
            <person name="Pangilinan J."/>
            <person name="Park H.-J."/>
            <person name="Ramirez L."/>
            <person name="Alfaro M."/>
            <person name="Sun H."/>
            <person name="Tritt A."/>
            <person name="Yoshinaga Y."/>
            <person name="Zwiers L.-H."/>
            <person name="Turgeon B."/>
            <person name="Goodwin S."/>
            <person name="Spatafora J."/>
            <person name="Crous P."/>
            <person name="Grigoriev I."/>
        </authorList>
    </citation>
    <scope>NUCLEOTIDE SEQUENCE</scope>
    <source>
        <strain evidence="2">CBS 116005</strain>
    </source>
</reference>
<proteinExistence type="predicted"/>